<dbReference type="Pfam" id="PF13561">
    <property type="entry name" value="adh_short_C2"/>
    <property type="match status" value="1"/>
</dbReference>
<dbReference type="EMBL" id="JAGSMN010000079">
    <property type="protein sequence ID" value="MBR7672209.1"/>
    <property type="molecule type" value="Genomic_DNA"/>
</dbReference>
<dbReference type="GO" id="GO:0016614">
    <property type="term" value="F:oxidoreductase activity, acting on CH-OH group of donors"/>
    <property type="evidence" value="ECO:0007669"/>
    <property type="project" value="UniProtKB-ARBA"/>
</dbReference>
<comment type="similarity">
    <text evidence="1">Belongs to the short-chain dehydrogenases/reductases (SDR) family.</text>
</comment>
<dbReference type="InterPro" id="IPR036291">
    <property type="entry name" value="NAD(P)-bd_dom_sf"/>
</dbReference>
<comment type="caution">
    <text evidence="5">The sequence shown here is derived from an EMBL/GenBank/DDBJ whole genome shotgun (WGS) entry which is preliminary data.</text>
</comment>
<dbReference type="PANTHER" id="PTHR48107">
    <property type="entry name" value="NADPH-DEPENDENT ALDEHYDE REDUCTASE-LIKE PROTEIN, CHLOROPLASTIC-RELATED"/>
    <property type="match status" value="1"/>
</dbReference>
<organism evidence="5 6">
    <name type="scientific">Streptomyces daliensis</name>
    <dbReference type="NCBI Taxonomy" id="299421"/>
    <lineage>
        <taxon>Bacteria</taxon>
        <taxon>Bacillati</taxon>
        <taxon>Actinomycetota</taxon>
        <taxon>Actinomycetes</taxon>
        <taxon>Kitasatosporales</taxon>
        <taxon>Streptomycetaceae</taxon>
        <taxon>Streptomyces</taxon>
    </lineage>
</organism>
<dbReference type="PANTHER" id="PTHR48107:SF7">
    <property type="entry name" value="RE15974P"/>
    <property type="match status" value="1"/>
</dbReference>
<feature type="compositionally biased region" description="Low complexity" evidence="3">
    <location>
        <begin position="25"/>
        <end position="39"/>
    </location>
</feature>
<keyword evidence="2" id="KW-0560">Oxidoreductase</keyword>
<feature type="domain" description="Ketoreductase" evidence="4">
    <location>
        <begin position="37"/>
        <end position="215"/>
    </location>
</feature>
<dbReference type="FunFam" id="3.40.50.720:FF:000084">
    <property type="entry name" value="Short-chain dehydrogenase reductase"/>
    <property type="match status" value="1"/>
</dbReference>
<dbReference type="AlphaFoldDB" id="A0A8T4IJT6"/>
<dbReference type="PRINTS" id="PR00081">
    <property type="entry name" value="GDHRDH"/>
</dbReference>
<evidence type="ECO:0000313" key="6">
    <source>
        <dbReference type="Proteomes" id="UP000675554"/>
    </source>
</evidence>
<evidence type="ECO:0000256" key="3">
    <source>
        <dbReference type="SAM" id="MobiDB-lite"/>
    </source>
</evidence>
<dbReference type="InterPro" id="IPR002347">
    <property type="entry name" value="SDR_fam"/>
</dbReference>
<dbReference type="PRINTS" id="PR00080">
    <property type="entry name" value="SDRFAMILY"/>
</dbReference>
<keyword evidence="6" id="KW-1185">Reference proteome</keyword>
<evidence type="ECO:0000256" key="1">
    <source>
        <dbReference type="ARBA" id="ARBA00006484"/>
    </source>
</evidence>
<dbReference type="Proteomes" id="UP000675554">
    <property type="component" value="Unassembled WGS sequence"/>
</dbReference>
<evidence type="ECO:0000259" key="4">
    <source>
        <dbReference type="SMART" id="SM00822"/>
    </source>
</evidence>
<evidence type="ECO:0000256" key="2">
    <source>
        <dbReference type="ARBA" id="ARBA00023002"/>
    </source>
</evidence>
<evidence type="ECO:0000313" key="5">
    <source>
        <dbReference type="EMBL" id="MBR7672209.1"/>
    </source>
</evidence>
<dbReference type="InterPro" id="IPR057326">
    <property type="entry name" value="KR_dom"/>
</dbReference>
<dbReference type="SMART" id="SM00822">
    <property type="entry name" value="PKS_KR"/>
    <property type="match status" value="1"/>
</dbReference>
<reference evidence="5" key="1">
    <citation type="submission" date="2021-04" db="EMBL/GenBank/DDBJ databases">
        <title>Sequencing of actinobacteria type strains.</title>
        <authorList>
            <person name="Nguyen G.-S."/>
            <person name="Wentzel A."/>
        </authorList>
    </citation>
    <scope>NUCLEOTIDE SEQUENCE</scope>
    <source>
        <strain evidence="5">DSM 42095</strain>
    </source>
</reference>
<name>A0A8T4IJT6_9ACTN</name>
<accession>A0A8T4IJT6</accession>
<dbReference type="SUPFAM" id="SSF51735">
    <property type="entry name" value="NAD(P)-binding Rossmann-fold domains"/>
    <property type="match status" value="1"/>
</dbReference>
<dbReference type="Gene3D" id="3.40.50.720">
    <property type="entry name" value="NAD(P)-binding Rossmann-like Domain"/>
    <property type="match status" value="1"/>
</dbReference>
<gene>
    <name evidence="5" type="ORF">KDA82_04015</name>
</gene>
<feature type="region of interest" description="Disordered" evidence="3">
    <location>
        <begin position="1"/>
        <end position="39"/>
    </location>
</feature>
<protein>
    <submittedName>
        <fullName evidence="5">SDR family oxidoreductase</fullName>
    </submittedName>
</protein>
<proteinExistence type="inferred from homology"/>
<sequence length="272" mass="27809">MSGDTPQGPDAGPVLSVGPAPSGVAAPSGSPRPLSGRSAVVTGGSRGIGRAVTHALAGAGARVAVNWVRDAEAADETVGEVRAAGGRAVAVRADVSREADVRRLFDEAEAAFGTVDIVVANAGVVVWKPLTESTEEDFDHIFATNAKGMFLTLREAALRLPDGGRIVAVSTVGTRLYLPHTPLYLASKGAVEQFVRSLSRELGPRGITVNAVSPGFTETALFREEDRAWASGMASLGRVGTPEDVAGTVLWLAGPSAAWVTGQNVSACGGVA</sequence>